<keyword evidence="1" id="KW-0732">Signal</keyword>
<evidence type="ECO:0000313" key="3">
    <source>
        <dbReference type="Proteomes" id="UP001521116"/>
    </source>
</evidence>
<dbReference type="EMBL" id="JAJVDC020000052">
    <property type="protein sequence ID" value="KAL1629763.1"/>
    <property type="molecule type" value="Genomic_DNA"/>
</dbReference>
<organism evidence="2 3">
    <name type="scientific">Neofusicoccum ribis</name>
    <dbReference type="NCBI Taxonomy" id="45134"/>
    <lineage>
        <taxon>Eukaryota</taxon>
        <taxon>Fungi</taxon>
        <taxon>Dikarya</taxon>
        <taxon>Ascomycota</taxon>
        <taxon>Pezizomycotina</taxon>
        <taxon>Dothideomycetes</taxon>
        <taxon>Dothideomycetes incertae sedis</taxon>
        <taxon>Botryosphaeriales</taxon>
        <taxon>Botryosphaeriaceae</taxon>
        <taxon>Neofusicoccum</taxon>
    </lineage>
</organism>
<feature type="signal peptide" evidence="1">
    <location>
        <begin position="1"/>
        <end position="23"/>
    </location>
</feature>
<proteinExistence type="predicted"/>
<dbReference type="Proteomes" id="UP001521116">
    <property type="component" value="Unassembled WGS sequence"/>
</dbReference>
<comment type="caution">
    <text evidence="2">The sequence shown here is derived from an EMBL/GenBank/DDBJ whole genome shotgun (WGS) entry which is preliminary data.</text>
</comment>
<evidence type="ECO:0008006" key="4">
    <source>
        <dbReference type="Google" id="ProtNLM"/>
    </source>
</evidence>
<sequence length="171" mass="18774">MLMHPYATSLICALASIFPVSTASTLFVPPTAALETNNTVYCPPRPASVAEQRFVFEQFVDLVFNQGKPTQAYLTYVSEDYIQHNPSVLSGRNISIAASEEIVASGTAFEPLKSGFDANHGYVFSRVNFTDTEQPTAVVDILRMNGSCIVEHWDVIQEMPENAVNPIALWG</sequence>
<evidence type="ECO:0000313" key="2">
    <source>
        <dbReference type="EMBL" id="KAL1629763.1"/>
    </source>
</evidence>
<protein>
    <recommendedName>
        <fullName evidence="4">SnoaL-like domain-containing protein</fullName>
    </recommendedName>
</protein>
<feature type="chain" id="PRO_5045909920" description="SnoaL-like domain-containing protein" evidence="1">
    <location>
        <begin position="24"/>
        <end position="171"/>
    </location>
</feature>
<dbReference type="Gene3D" id="3.10.450.50">
    <property type="match status" value="1"/>
</dbReference>
<keyword evidence="3" id="KW-1185">Reference proteome</keyword>
<name>A0ABR3SUR7_9PEZI</name>
<dbReference type="InterPro" id="IPR032710">
    <property type="entry name" value="NTF2-like_dom_sf"/>
</dbReference>
<evidence type="ECO:0000256" key="1">
    <source>
        <dbReference type="SAM" id="SignalP"/>
    </source>
</evidence>
<reference evidence="2 3" key="1">
    <citation type="submission" date="2024-02" db="EMBL/GenBank/DDBJ databases">
        <title>De novo assembly and annotation of 12 fungi associated with fruit tree decline syndrome in Ontario, Canada.</title>
        <authorList>
            <person name="Sulman M."/>
            <person name="Ellouze W."/>
            <person name="Ilyukhin E."/>
        </authorList>
    </citation>
    <scope>NUCLEOTIDE SEQUENCE [LARGE SCALE GENOMIC DNA]</scope>
    <source>
        <strain evidence="2 3">M1-105</strain>
    </source>
</reference>
<gene>
    <name evidence="2" type="ORF">SLS56_005286</name>
</gene>
<dbReference type="SUPFAM" id="SSF54427">
    <property type="entry name" value="NTF2-like"/>
    <property type="match status" value="1"/>
</dbReference>
<accession>A0ABR3SUR7</accession>